<accession>A0ABV5TLQ9</accession>
<keyword evidence="3" id="KW-1185">Reference proteome</keyword>
<proteinExistence type="predicted"/>
<dbReference type="Pfam" id="PF03118">
    <property type="entry name" value="RNA_pol_A_CTD"/>
    <property type="match status" value="1"/>
</dbReference>
<dbReference type="Gene3D" id="1.10.150.20">
    <property type="entry name" value="5' to 3' exonuclease, C-terminal subdomain"/>
    <property type="match status" value="1"/>
</dbReference>
<gene>
    <name evidence="2" type="ORF">ACFFRH_31670</name>
</gene>
<reference evidence="2 3" key="1">
    <citation type="submission" date="2024-09" db="EMBL/GenBank/DDBJ databases">
        <authorList>
            <person name="Sun Q."/>
            <person name="Mori K."/>
        </authorList>
    </citation>
    <scope>NUCLEOTIDE SEQUENCE [LARGE SCALE GENOMIC DNA]</scope>
    <source>
        <strain evidence="2 3">JCM 3028</strain>
    </source>
</reference>
<name>A0ABV5TLQ9_9ACTN</name>
<dbReference type="EMBL" id="JBHMBS010000020">
    <property type="protein sequence ID" value="MFB9680063.1"/>
    <property type="molecule type" value="Genomic_DNA"/>
</dbReference>
<organism evidence="2 3">
    <name type="scientific">Streptosporangium vulgare</name>
    <dbReference type="NCBI Taxonomy" id="46190"/>
    <lineage>
        <taxon>Bacteria</taxon>
        <taxon>Bacillati</taxon>
        <taxon>Actinomycetota</taxon>
        <taxon>Actinomycetes</taxon>
        <taxon>Streptosporangiales</taxon>
        <taxon>Streptosporangiaceae</taxon>
        <taxon>Streptosporangium</taxon>
    </lineage>
</organism>
<keyword evidence="2" id="KW-0804">Transcription</keyword>
<dbReference type="Proteomes" id="UP001589610">
    <property type="component" value="Unassembled WGS sequence"/>
</dbReference>
<evidence type="ECO:0000313" key="2">
    <source>
        <dbReference type="EMBL" id="MFB9680063.1"/>
    </source>
</evidence>
<dbReference type="GO" id="GO:0000428">
    <property type="term" value="C:DNA-directed RNA polymerase complex"/>
    <property type="evidence" value="ECO:0007669"/>
    <property type="project" value="UniProtKB-KW"/>
</dbReference>
<dbReference type="RefSeq" id="WP_344744604.1">
    <property type="nucleotide sequence ID" value="NZ_BAAAWW010000046.1"/>
</dbReference>
<evidence type="ECO:0000259" key="1">
    <source>
        <dbReference type="Pfam" id="PF03118"/>
    </source>
</evidence>
<protein>
    <submittedName>
        <fullName evidence="2">DNA-directed RNA polymerase subunit alpha C-terminal domain-containing protein</fullName>
    </submittedName>
</protein>
<dbReference type="InterPro" id="IPR011260">
    <property type="entry name" value="RNAP_asu_C"/>
</dbReference>
<keyword evidence="2" id="KW-0240">DNA-directed RNA polymerase</keyword>
<feature type="domain" description="RNA polymerase alpha subunit C-terminal" evidence="1">
    <location>
        <begin position="14"/>
        <end position="69"/>
    </location>
</feature>
<evidence type="ECO:0000313" key="3">
    <source>
        <dbReference type="Proteomes" id="UP001589610"/>
    </source>
</evidence>
<comment type="caution">
    <text evidence="2">The sequence shown here is derived from an EMBL/GenBank/DDBJ whole genome shotgun (WGS) entry which is preliminary data.</text>
</comment>
<sequence>MVSPADDSFLDGDLASPIEELGLTVRAYACIKRAGIDTYGELVAHSEQDLLAIERNSPMYVEEVKQRLAAIGLSLACE</sequence>
<dbReference type="SUPFAM" id="SSF47789">
    <property type="entry name" value="C-terminal domain of RNA polymerase alpha subunit"/>
    <property type="match status" value="1"/>
</dbReference>